<sequence>MGLFLGEKETSMKNRIEKYLIERSEDLVFITIEESGELNLDGYEVPLDGLKVPMKSEVLVKSIKDNKAQEELNMVSMVDAMIYIQGIDSGFAYNQEYDKFIEAFSKKVNFDKMQYMGYMSTEAYKRGEPTEALIYIRSFLRQDSTDIMALYQYAIICQELSLRYQKDENLKAMNDFLLEALDALEDIIDIDDSFALAHYQLGFHYSNQSQFLKAKLTWERAIQLGLEDDLVAELQENIDSMDFKVRYEQGYNLVLQGKAQEGLDYLLPLEDGHPDWWNLLFMIALAYKSMDDIGQAKTYLEKILIMKPTQVDSLVELALCYAGEGNLEMAIDYLSKAAKIKRDNPEILCNLGMAYLHNGNYDDAKYFIEMAYQIDPMDEVTIACMKQL</sequence>
<evidence type="ECO:0000313" key="5">
    <source>
        <dbReference type="Proteomes" id="UP000070326"/>
    </source>
</evidence>
<feature type="repeat" description="TPR" evidence="3">
    <location>
        <begin position="345"/>
        <end position="378"/>
    </location>
</feature>
<dbReference type="SMART" id="SM00671">
    <property type="entry name" value="SEL1"/>
    <property type="match status" value="3"/>
</dbReference>
<dbReference type="Pfam" id="PF13414">
    <property type="entry name" value="TPR_11"/>
    <property type="match status" value="1"/>
</dbReference>
<dbReference type="Gene3D" id="1.25.40.10">
    <property type="entry name" value="Tetratricopeptide repeat domain"/>
    <property type="match status" value="2"/>
</dbReference>
<dbReference type="AlphaFoldDB" id="A0A135YMI5"/>
<dbReference type="PANTHER" id="PTHR45586:SF1">
    <property type="entry name" value="LIPOPOLYSACCHARIDE ASSEMBLY PROTEIN B"/>
    <property type="match status" value="1"/>
</dbReference>
<proteinExistence type="predicted"/>
<dbReference type="SMART" id="SM00028">
    <property type="entry name" value="TPR"/>
    <property type="match status" value="4"/>
</dbReference>
<dbReference type="EMBL" id="LSQZ01000087">
    <property type="protein sequence ID" value="KXI10593.1"/>
    <property type="molecule type" value="Genomic_DNA"/>
</dbReference>
<keyword evidence="1" id="KW-0677">Repeat</keyword>
<dbReference type="eggNOG" id="COG0457">
    <property type="taxonomic scope" value="Bacteria"/>
</dbReference>
<dbReference type="InterPro" id="IPR011990">
    <property type="entry name" value="TPR-like_helical_dom_sf"/>
</dbReference>
<evidence type="ECO:0000313" key="4">
    <source>
        <dbReference type="EMBL" id="KXI10593.1"/>
    </source>
</evidence>
<protein>
    <submittedName>
        <fullName evidence="4">Tetratricopeptide repeat protein</fullName>
    </submittedName>
</protein>
<accession>A0A135YMI5</accession>
<organism evidence="4 5">
    <name type="scientific">Peptostreptococcus anaerobius</name>
    <dbReference type="NCBI Taxonomy" id="1261"/>
    <lineage>
        <taxon>Bacteria</taxon>
        <taxon>Bacillati</taxon>
        <taxon>Bacillota</taxon>
        <taxon>Clostridia</taxon>
        <taxon>Peptostreptococcales</taxon>
        <taxon>Peptostreptococcaceae</taxon>
        <taxon>Peptostreptococcus</taxon>
    </lineage>
</organism>
<dbReference type="PANTHER" id="PTHR45586">
    <property type="entry name" value="TPR REPEAT-CONTAINING PROTEIN PA4667"/>
    <property type="match status" value="1"/>
</dbReference>
<dbReference type="STRING" id="1261.HMPREF3195_01713"/>
<name>A0A135YMI5_9FIRM</name>
<comment type="caution">
    <text evidence="4">The sequence shown here is derived from an EMBL/GenBank/DDBJ whole genome shotgun (WGS) entry which is preliminary data.</text>
</comment>
<dbReference type="Proteomes" id="UP000070326">
    <property type="component" value="Unassembled WGS sequence"/>
</dbReference>
<dbReference type="Pfam" id="PF13181">
    <property type="entry name" value="TPR_8"/>
    <property type="match status" value="1"/>
</dbReference>
<keyword evidence="2 3" id="KW-0802">TPR repeat</keyword>
<reference evidence="4 5" key="1">
    <citation type="submission" date="2016-02" db="EMBL/GenBank/DDBJ databases">
        <authorList>
            <person name="Wen L."/>
            <person name="He K."/>
            <person name="Yang H."/>
        </authorList>
    </citation>
    <scope>NUCLEOTIDE SEQUENCE [LARGE SCALE GENOMIC DNA]</scope>
    <source>
        <strain evidence="4 5">MJR8628A</strain>
    </source>
</reference>
<dbReference type="InterPro" id="IPR006597">
    <property type="entry name" value="Sel1-like"/>
</dbReference>
<dbReference type="InterPro" id="IPR019734">
    <property type="entry name" value="TPR_rpt"/>
</dbReference>
<dbReference type="PROSITE" id="PS50005">
    <property type="entry name" value="TPR"/>
    <property type="match status" value="2"/>
</dbReference>
<gene>
    <name evidence="4" type="ORF">HMPREF3195_01713</name>
</gene>
<feature type="repeat" description="TPR" evidence="3">
    <location>
        <begin position="311"/>
        <end position="344"/>
    </location>
</feature>
<evidence type="ECO:0000256" key="3">
    <source>
        <dbReference type="PROSITE-ProRule" id="PRU00339"/>
    </source>
</evidence>
<evidence type="ECO:0000256" key="2">
    <source>
        <dbReference type="ARBA" id="ARBA00022803"/>
    </source>
</evidence>
<dbReference type="InterPro" id="IPR051012">
    <property type="entry name" value="CellSynth/LPSAsmb/PSIAsmb"/>
</dbReference>
<dbReference type="SUPFAM" id="SSF48452">
    <property type="entry name" value="TPR-like"/>
    <property type="match status" value="1"/>
</dbReference>
<evidence type="ECO:0000256" key="1">
    <source>
        <dbReference type="ARBA" id="ARBA00022737"/>
    </source>
</evidence>
<dbReference type="PATRIC" id="fig|1261.3.peg.1705"/>